<comment type="function">
    <text evidence="9">Catalyzes the decarboxylation of S-adenosylmethionine to S-adenosylmethioninamine (dcAdoMet), the propylamine donor required for the synthesis of the polyamines spermine and spermidine from the diamine putrescine.</text>
</comment>
<dbReference type="GO" id="GO:0008295">
    <property type="term" value="P:spermidine biosynthetic process"/>
    <property type="evidence" value="ECO:0007669"/>
    <property type="project" value="UniProtKB-UniRule"/>
</dbReference>
<feature type="active site" description="Proton donor; for catalytic activity" evidence="9">
    <location>
        <position position="132"/>
    </location>
</feature>
<feature type="active site" description="Schiff-base intermediate with substrate; via pyruvic acid" evidence="9">
    <location>
        <position position="112"/>
    </location>
</feature>
<evidence type="ECO:0000256" key="9">
    <source>
        <dbReference type="HAMAP-Rule" id="MF_00464"/>
    </source>
</evidence>
<evidence type="ECO:0000313" key="10">
    <source>
        <dbReference type="EMBL" id="ODA66319.1"/>
    </source>
</evidence>
<evidence type="ECO:0000256" key="8">
    <source>
        <dbReference type="ARBA" id="ARBA00023317"/>
    </source>
</evidence>
<feature type="active site" description="Proton acceptor; for processing activity" evidence="9">
    <location>
        <position position="117"/>
    </location>
</feature>
<dbReference type="Gene3D" id="3.60.90.10">
    <property type="entry name" value="S-adenosylmethionine decarboxylase"/>
    <property type="match status" value="1"/>
</dbReference>
<evidence type="ECO:0000256" key="2">
    <source>
        <dbReference type="ARBA" id="ARBA00022813"/>
    </source>
</evidence>
<reference evidence="10 11" key="1">
    <citation type="submission" date="2016-07" db="EMBL/GenBank/DDBJ databases">
        <title>Draft genome sequence of Methyloligella halotolerans C2T (VKM B-2706T=CCUG 61687T=DSM 25045T), a halotolerant polyhydroxybutyrate accumulating methylotroph.</title>
        <authorList>
            <person name="Vasilenko O.V."/>
            <person name="Doronina N.V."/>
            <person name="Poroshina M.N."/>
            <person name="Tarlachkov S.V."/>
            <person name="Trotsenko Y.A."/>
        </authorList>
    </citation>
    <scope>NUCLEOTIDE SEQUENCE [LARGE SCALE GENOMIC DNA]</scope>
    <source>
        <strain evidence="10 11">VKM B-2706</strain>
    </source>
</reference>
<keyword evidence="1 9" id="KW-0210">Decarboxylase</keyword>
<dbReference type="PANTHER" id="PTHR33866:SF2">
    <property type="entry name" value="S-ADENOSYLMETHIONINE DECARBOXYLASE PROENZYME"/>
    <property type="match status" value="1"/>
</dbReference>
<name>A0A1E2RW83_9HYPH</name>
<sequence length="182" mass="19993">MSGNPSDDALFQLGMDLDPRSSTAQTEEMHTPCAVDSAQEARDFFCEQDGVRFAGTHLIVDLIGAERIDDLQHVEDTLRHCVEAARATLLHIHLHHFTPNGGISGVAVLAESHISIHSWPEYGYAALDVFMCGATDPHRAVDVLRFAFSPEQVIVNEILRGKEMFRWTNGSKKPSIPASVSA</sequence>
<comment type="catalytic activity">
    <reaction evidence="9">
        <text>S-adenosyl-L-methionine + H(+) = S-adenosyl 3-(methylsulfanyl)propylamine + CO2</text>
        <dbReference type="Rhea" id="RHEA:15981"/>
        <dbReference type="ChEBI" id="CHEBI:15378"/>
        <dbReference type="ChEBI" id="CHEBI:16526"/>
        <dbReference type="ChEBI" id="CHEBI:57443"/>
        <dbReference type="ChEBI" id="CHEBI:59789"/>
        <dbReference type="EC" id="4.1.1.50"/>
    </reaction>
</comment>
<keyword evidence="6 9" id="KW-0456">Lyase</keyword>
<comment type="cofactor">
    <cofactor evidence="9">
        <name>pyruvate</name>
        <dbReference type="ChEBI" id="CHEBI:15361"/>
    </cofactor>
    <text evidence="9">Binds 1 pyruvoyl group covalently per subunit.</text>
</comment>
<comment type="similarity">
    <text evidence="9">Belongs to the prokaryotic AdoMetDC family. Type 1 subfamily.</text>
</comment>
<dbReference type="EMBL" id="MASI01000008">
    <property type="protein sequence ID" value="ODA66319.1"/>
    <property type="molecule type" value="Genomic_DNA"/>
</dbReference>
<dbReference type="InterPro" id="IPR016067">
    <property type="entry name" value="S-AdoMet_deCO2ase_core"/>
</dbReference>
<keyword evidence="7 9" id="KW-0704">Schiff base</keyword>
<keyword evidence="8 9" id="KW-0670">Pyruvate</keyword>
<evidence type="ECO:0000256" key="7">
    <source>
        <dbReference type="ARBA" id="ARBA00023270"/>
    </source>
</evidence>
<dbReference type="SUPFAM" id="SSF56276">
    <property type="entry name" value="S-adenosylmethionine decarboxylase"/>
    <property type="match status" value="1"/>
</dbReference>
<evidence type="ECO:0000256" key="1">
    <source>
        <dbReference type="ARBA" id="ARBA00022793"/>
    </source>
</evidence>
<comment type="PTM">
    <text evidence="9">Is synthesized initially as an inactive proenzyme. Formation of the active enzyme involves a self-maturation process in which the active site pyruvoyl group is generated from an internal serine residue via an autocatalytic post-translational modification. Two non-identical subunits are generated from the proenzyme in this reaction, and the pyruvate is formed at the N-terminus of the alpha chain, which is derived from the carboxyl end of the proenzyme. The post-translation cleavage follows an unusual pathway, termed non-hydrolytic serinolysis, in which the side chain hydroxyl group of the serine supplies its oxygen atom to form the C-terminus of the beta chain, while the remainder of the serine residue undergoes an oxidative deamination to produce ammonia and the pyruvoyl group blocking the N-terminus of the alpha chain.</text>
</comment>
<dbReference type="UniPathway" id="UPA00331">
    <property type="reaction ID" value="UER00451"/>
</dbReference>
<evidence type="ECO:0000313" key="11">
    <source>
        <dbReference type="Proteomes" id="UP000095087"/>
    </source>
</evidence>
<dbReference type="GO" id="GO:0004014">
    <property type="term" value="F:adenosylmethionine decarboxylase activity"/>
    <property type="evidence" value="ECO:0007669"/>
    <property type="project" value="UniProtKB-UniRule"/>
</dbReference>
<dbReference type="InterPro" id="IPR003826">
    <property type="entry name" value="AdoMetDC_fam_prok"/>
</dbReference>
<organism evidence="10 11">
    <name type="scientific">Methyloligella halotolerans</name>
    <dbReference type="NCBI Taxonomy" id="1177755"/>
    <lineage>
        <taxon>Bacteria</taxon>
        <taxon>Pseudomonadati</taxon>
        <taxon>Pseudomonadota</taxon>
        <taxon>Alphaproteobacteria</taxon>
        <taxon>Hyphomicrobiales</taxon>
        <taxon>Hyphomicrobiaceae</taxon>
        <taxon>Methyloligella</taxon>
    </lineage>
</organism>
<dbReference type="PANTHER" id="PTHR33866">
    <property type="entry name" value="S-ADENOSYLMETHIONINE DECARBOXYLASE PROENZYME"/>
    <property type="match status" value="1"/>
</dbReference>
<dbReference type="Pfam" id="PF02675">
    <property type="entry name" value="AdoMet_dc"/>
    <property type="match status" value="1"/>
</dbReference>
<gene>
    <name evidence="9" type="primary">speH</name>
    <name evidence="10" type="ORF">A7A08_02717</name>
</gene>
<evidence type="ECO:0000256" key="3">
    <source>
        <dbReference type="ARBA" id="ARBA00023066"/>
    </source>
</evidence>
<dbReference type="NCBIfam" id="TIGR03330">
    <property type="entry name" value="SAM_DCase_Bsu"/>
    <property type="match status" value="1"/>
</dbReference>
<dbReference type="InterPro" id="IPR017716">
    <property type="entry name" value="S-AdoMet_deCOase_pro-enz"/>
</dbReference>
<keyword evidence="2 9" id="KW-0068">Autocatalytic cleavage</keyword>
<dbReference type="STRING" id="1177755.A7A08_02717"/>
<protein>
    <recommendedName>
        <fullName evidence="9">S-adenosylmethionine decarboxylase proenzyme</fullName>
        <shortName evidence="9">AdoMetDC</shortName>
        <shortName evidence="9">SAMDC</shortName>
        <ecNumber evidence="9">4.1.1.50</ecNumber>
    </recommendedName>
    <component>
        <recommendedName>
            <fullName evidence="9">S-adenosylmethionine decarboxylase beta chain</fullName>
        </recommendedName>
    </component>
    <component>
        <recommendedName>
            <fullName evidence="9">S-adenosylmethionine decarboxylase alpha chain</fullName>
        </recommendedName>
    </component>
</protein>
<feature type="modified residue" description="Pyruvic acid (Ser); by autocatalysis" evidence="9">
    <location>
        <position position="112"/>
    </location>
</feature>
<evidence type="ECO:0000256" key="6">
    <source>
        <dbReference type="ARBA" id="ARBA00023239"/>
    </source>
</evidence>
<proteinExistence type="inferred from homology"/>
<evidence type="ECO:0000256" key="5">
    <source>
        <dbReference type="ARBA" id="ARBA00023145"/>
    </source>
</evidence>
<dbReference type="Proteomes" id="UP000095087">
    <property type="component" value="Unassembled WGS sequence"/>
</dbReference>
<feature type="chain" id="PRO_5023533843" description="S-adenosylmethionine decarboxylase beta chain" evidence="9">
    <location>
        <begin position="1"/>
        <end position="111"/>
    </location>
</feature>
<dbReference type="PATRIC" id="fig|1177755.3.peg.2740"/>
<keyword evidence="11" id="KW-1185">Reference proteome</keyword>
<keyword evidence="3 9" id="KW-0745">Spermidine biosynthesis</keyword>
<accession>A0A1E2RW83</accession>
<dbReference type="EC" id="4.1.1.50" evidence="9"/>
<feature type="chain" id="PRO_5023533842" description="S-adenosylmethionine decarboxylase alpha chain" evidence="9">
    <location>
        <begin position="112"/>
        <end position="182"/>
    </location>
</feature>
<keyword evidence="4 9" id="KW-0620">Polyamine biosynthesis</keyword>
<comment type="pathway">
    <text evidence="9">Amine and polyamine biosynthesis; S-adenosylmethioninamine biosynthesis; S-adenosylmethioninamine from S-adenosyl-L-methionine: step 1/1.</text>
</comment>
<dbReference type="HAMAP" id="MF_00464">
    <property type="entry name" value="AdoMetDC_1"/>
    <property type="match status" value="1"/>
</dbReference>
<evidence type="ECO:0000256" key="4">
    <source>
        <dbReference type="ARBA" id="ARBA00023115"/>
    </source>
</evidence>
<comment type="subunit">
    <text evidence="9">Heterotetramer of two alpha and two beta chains arranged as a dimer of alpha/beta heterodimers.</text>
</comment>
<feature type="site" description="Cleavage (non-hydrolytic); by autolysis" evidence="9">
    <location>
        <begin position="111"/>
        <end position="112"/>
    </location>
</feature>
<dbReference type="AlphaFoldDB" id="A0A1E2RW83"/>
<keyword evidence="5 9" id="KW-0865">Zymogen</keyword>
<keyword evidence="9" id="KW-0949">S-adenosyl-L-methionine</keyword>
<dbReference type="GO" id="GO:0005829">
    <property type="term" value="C:cytosol"/>
    <property type="evidence" value="ECO:0007669"/>
    <property type="project" value="TreeGrafter"/>
</dbReference>
<comment type="caution">
    <text evidence="10">The sequence shown here is derived from an EMBL/GenBank/DDBJ whole genome shotgun (WGS) entry which is preliminary data.</text>
</comment>